<accession>A0A8D8IF14</accession>
<evidence type="ECO:0000313" key="1">
    <source>
        <dbReference type="EMBL" id="CAG6551313.1"/>
    </source>
</evidence>
<sequence length="174" mass="20131">MHRRSRAGQQYAFVNNVAKGRGSHGAAGHREHPAHVRLRHRGGHEKHRLHPAGLLAVSAKPVRPARDGRRCRVDFLANNTEKRFIIVHWFYGCHIEIFHNNWQAYDLENVDAHSRRLSVQVLFHHIRYVSAGVLLRPGRNDPLWDGQVRRGHRAPGKLWLARNRCGHAVPDRHR</sequence>
<protein>
    <submittedName>
        <fullName evidence="1">(northern house mosquito) hypothetical protein</fullName>
    </submittedName>
</protein>
<organism evidence="1">
    <name type="scientific">Culex pipiens</name>
    <name type="common">House mosquito</name>
    <dbReference type="NCBI Taxonomy" id="7175"/>
    <lineage>
        <taxon>Eukaryota</taxon>
        <taxon>Metazoa</taxon>
        <taxon>Ecdysozoa</taxon>
        <taxon>Arthropoda</taxon>
        <taxon>Hexapoda</taxon>
        <taxon>Insecta</taxon>
        <taxon>Pterygota</taxon>
        <taxon>Neoptera</taxon>
        <taxon>Endopterygota</taxon>
        <taxon>Diptera</taxon>
        <taxon>Nematocera</taxon>
        <taxon>Culicoidea</taxon>
        <taxon>Culicidae</taxon>
        <taxon>Culicinae</taxon>
        <taxon>Culicini</taxon>
        <taxon>Culex</taxon>
        <taxon>Culex</taxon>
    </lineage>
</organism>
<dbReference type="EMBL" id="HBUE01244460">
    <property type="protein sequence ID" value="CAG6551313.1"/>
    <property type="molecule type" value="Transcribed_RNA"/>
</dbReference>
<name>A0A8D8IF14_CULPI</name>
<dbReference type="AlphaFoldDB" id="A0A8D8IF14"/>
<dbReference type="EMBL" id="HBUE01351561">
    <property type="protein sequence ID" value="CAG6603607.1"/>
    <property type="molecule type" value="Transcribed_RNA"/>
</dbReference>
<proteinExistence type="predicted"/>
<reference evidence="1" key="1">
    <citation type="submission" date="2021-05" db="EMBL/GenBank/DDBJ databases">
        <authorList>
            <person name="Alioto T."/>
            <person name="Alioto T."/>
            <person name="Gomez Garrido J."/>
        </authorList>
    </citation>
    <scope>NUCLEOTIDE SEQUENCE</scope>
</reference>